<name>A0A418PV77_9BACT</name>
<reference evidence="1 2" key="1">
    <citation type="submission" date="2018-09" db="EMBL/GenBank/DDBJ databases">
        <authorList>
            <person name="Wang X."/>
            <person name="Du Z."/>
        </authorList>
    </citation>
    <scope>NUCLEOTIDE SEQUENCE [LARGE SCALE GENOMIC DNA]</scope>
    <source>
        <strain evidence="1 2">N3</strain>
    </source>
</reference>
<evidence type="ECO:0000313" key="2">
    <source>
        <dbReference type="Proteomes" id="UP000283522"/>
    </source>
</evidence>
<dbReference type="EMBL" id="QXML01000002">
    <property type="protein sequence ID" value="RIW17482.1"/>
    <property type="molecule type" value="Genomic_DNA"/>
</dbReference>
<sequence>MWIVSTPFLFFEFVIQFPALVPLPTSQVPQFTFFPNLFASESNRFDRLVKKFIGFGNRFANPGKRIAVLLAPFVESVKKFGKSAKWFPESGKNFGPSSMKLVSEAKDLHFQANEVIHFMIYWPFLLTHPTPLVLHFTKKPERFVSGLCQVLNQVPFIS</sequence>
<protein>
    <submittedName>
        <fullName evidence="1">Uncharacterized protein</fullName>
    </submittedName>
</protein>
<keyword evidence="2" id="KW-1185">Reference proteome</keyword>
<evidence type="ECO:0000313" key="1">
    <source>
        <dbReference type="EMBL" id="RIW17482.1"/>
    </source>
</evidence>
<accession>A0A418PV77</accession>
<comment type="caution">
    <text evidence="1">The sequence shown here is derived from an EMBL/GenBank/DDBJ whole genome shotgun (WGS) entry which is preliminary data.</text>
</comment>
<organism evidence="1 2">
    <name type="scientific">Algoriphagus lacus</name>
    <dbReference type="NCBI Taxonomy" id="2056311"/>
    <lineage>
        <taxon>Bacteria</taxon>
        <taxon>Pseudomonadati</taxon>
        <taxon>Bacteroidota</taxon>
        <taxon>Cytophagia</taxon>
        <taxon>Cytophagales</taxon>
        <taxon>Cyclobacteriaceae</taxon>
        <taxon>Algoriphagus</taxon>
    </lineage>
</organism>
<proteinExistence type="predicted"/>
<dbReference type="AlphaFoldDB" id="A0A418PV77"/>
<gene>
    <name evidence="1" type="ORF">D0X99_07100</name>
</gene>
<dbReference type="Proteomes" id="UP000283522">
    <property type="component" value="Unassembled WGS sequence"/>
</dbReference>